<name>Q0H2W5_9ACTN</name>
<dbReference type="InterPro" id="IPR038153">
    <property type="entry name" value="EvaA-like_sf"/>
</dbReference>
<evidence type="ECO:0000313" key="2">
    <source>
        <dbReference type="EMBL" id="ABC02799.1"/>
    </source>
</evidence>
<dbReference type="KEGG" id="ag:ABC02799"/>
<dbReference type="AlphaFoldDB" id="Q0H2W5"/>
<feature type="domain" description="dTDP-4-dehydro-6-deoxy-alpha-D-glucopyranose 2,3-dehydratase" evidence="1">
    <location>
        <begin position="48"/>
        <end position="249"/>
    </location>
</feature>
<dbReference type="Pfam" id="PF03559">
    <property type="entry name" value="Hexose_dehydrat"/>
    <property type="match status" value="2"/>
</dbReference>
<dbReference type="Gene3D" id="3.90.79.40">
    <property type="entry name" value="EvaA sugar 2,3-dehydratase subunit"/>
    <property type="match status" value="2"/>
</dbReference>
<protein>
    <submittedName>
        <fullName evidence="2">Probable NDP-hexose-2,3-dehydratase</fullName>
    </submittedName>
</protein>
<gene>
    <name evidence="2" type="primary">atS14</name>
</gene>
<reference evidence="2" key="1">
    <citation type="journal article" date="2006" name="Chem. Biol.">
        <title>Deciphering indolocarbazole and enediyne aminodideoxypentose biosynthesis through comparative genomics: insights from the AT2433 biosynthetic locus.</title>
        <authorList>
            <person name="Gao Q."/>
            <person name="Zhang C."/>
            <person name="Blanchard S."/>
            <person name="Thorson J.S."/>
        </authorList>
    </citation>
    <scope>NUCLEOTIDE SEQUENCE</scope>
    <source>
        <strain evidence="2">SCC 1655</strain>
    </source>
</reference>
<evidence type="ECO:0000259" key="1">
    <source>
        <dbReference type="Pfam" id="PF03559"/>
    </source>
</evidence>
<dbReference type="InterPro" id="IPR005212">
    <property type="entry name" value="EvaA-like"/>
</dbReference>
<dbReference type="EMBL" id="DQ297453">
    <property type="protein sequence ID" value="ABC02799.1"/>
    <property type="molecule type" value="Genomic_DNA"/>
</dbReference>
<dbReference type="GO" id="GO:0016829">
    <property type="term" value="F:lyase activity"/>
    <property type="evidence" value="ECO:0007669"/>
    <property type="project" value="InterPro"/>
</dbReference>
<proteinExistence type="predicted"/>
<organism evidence="2">
    <name type="scientific">Actinomadura melliaura</name>
    <dbReference type="NCBI Taxonomy" id="360723"/>
    <lineage>
        <taxon>Bacteria</taxon>
        <taxon>Bacillati</taxon>
        <taxon>Actinomycetota</taxon>
        <taxon>Actinomycetes</taxon>
        <taxon>Streptosporangiales</taxon>
        <taxon>Thermomonosporaceae</taxon>
        <taxon>Actinomadura</taxon>
    </lineage>
</organism>
<feature type="domain" description="dTDP-4-dehydro-6-deoxy-alpha-D-glucopyranose 2,3-dehydratase" evidence="1">
    <location>
        <begin position="283"/>
        <end position="479"/>
    </location>
</feature>
<accession>Q0H2W5</accession>
<sequence>MLKRPISVPARWTVSAIFDFTERRQPHWDTPSRMTASALTLSSPVTPDFPAWFAGRLHENVFDVHRVPFSELSGWDFHPETGNLAHESGRYFSVEGLAVHAGPGGAHLWSQPILDQPDIAILGILAKDFDGELHFLMQAKAEPGNLNGLQLSPTVQATPSNYTRIHRGGATPYVDYFVDRRRHTVLVDVLQSEQGAWFLRKRNRNMIVEVHEDVPVLPNFCWLTLGQIHDLLHTPNMINMDARTVLSCVPFGEPPGSPAVPRVADDSFRAAVRRSARHTDGLRELTSWLTEARCRHAPLVRRIPLRDVDGWHRTEQEIRHRDGRHFSVLGVAVTTSHREVRSWTQPLLAPAGTGLAGLVVSEVDGELRLLVRADVRPGYSEGAEIGPTVQDQGGEADEQARFRHLLFAPETRVRYDVELSEEGGRFHHARTRYLIAEVEPEAAGELPDDYRWATTGQLQALVAHPRYLNIEARTLLGCLQTLW</sequence>